<keyword evidence="3" id="KW-1185">Reference proteome</keyword>
<reference evidence="3" key="1">
    <citation type="journal article" date="2019" name="Int. J. Syst. Evol. Microbiol.">
        <title>The Global Catalogue of Microorganisms (GCM) 10K type strain sequencing project: providing services to taxonomists for standard genome sequencing and annotation.</title>
        <authorList>
            <consortium name="The Broad Institute Genomics Platform"/>
            <consortium name="The Broad Institute Genome Sequencing Center for Infectious Disease"/>
            <person name="Wu L."/>
            <person name="Ma J."/>
        </authorList>
    </citation>
    <scope>NUCLEOTIDE SEQUENCE [LARGE SCALE GENOMIC DNA]</scope>
    <source>
        <strain evidence="3">JCM 17906</strain>
    </source>
</reference>
<evidence type="ECO:0000259" key="1">
    <source>
        <dbReference type="Pfam" id="PF12728"/>
    </source>
</evidence>
<dbReference type="Proteomes" id="UP001501598">
    <property type="component" value="Unassembled WGS sequence"/>
</dbReference>
<name>A0ABP8RWG2_9PSEU</name>
<proteinExistence type="predicted"/>
<dbReference type="InterPro" id="IPR041657">
    <property type="entry name" value="HTH_17"/>
</dbReference>
<protein>
    <recommendedName>
        <fullName evidence="1">Helix-turn-helix domain-containing protein</fullName>
    </recommendedName>
</protein>
<dbReference type="EMBL" id="BAABGT010000072">
    <property type="protein sequence ID" value="GAA4552335.1"/>
    <property type="molecule type" value="Genomic_DNA"/>
</dbReference>
<sequence>MPSATPLFHTVAEAAALLRVDTATVYRAIRDDAFPAVRIRGRYVIPAKAIDQMIEAATESGRCLDVADILARQRIQRELGESSPHPVR</sequence>
<dbReference type="RefSeq" id="WP_345422224.1">
    <property type="nucleotide sequence ID" value="NZ_BAABGT010000072.1"/>
</dbReference>
<dbReference type="NCBIfam" id="TIGR01764">
    <property type="entry name" value="excise"/>
    <property type="match status" value="1"/>
</dbReference>
<dbReference type="Pfam" id="PF12728">
    <property type="entry name" value="HTH_17"/>
    <property type="match status" value="1"/>
</dbReference>
<evidence type="ECO:0000313" key="2">
    <source>
        <dbReference type="EMBL" id="GAA4552335.1"/>
    </source>
</evidence>
<gene>
    <name evidence="2" type="ORF">GCM10023175_45900</name>
</gene>
<dbReference type="InterPro" id="IPR010093">
    <property type="entry name" value="SinI_DNA-bd"/>
</dbReference>
<accession>A0ABP8RWG2</accession>
<evidence type="ECO:0000313" key="3">
    <source>
        <dbReference type="Proteomes" id="UP001501598"/>
    </source>
</evidence>
<comment type="caution">
    <text evidence="2">The sequence shown here is derived from an EMBL/GenBank/DDBJ whole genome shotgun (WGS) entry which is preliminary data.</text>
</comment>
<organism evidence="2 3">
    <name type="scientific">Pseudonocardia xishanensis</name>
    <dbReference type="NCBI Taxonomy" id="630995"/>
    <lineage>
        <taxon>Bacteria</taxon>
        <taxon>Bacillati</taxon>
        <taxon>Actinomycetota</taxon>
        <taxon>Actinomycetes</taxon>
        <taxon>Pseudonocardiales</taxon>
        <taxon>Pseudonocardiaceae</taxon>
        <taxon>Pseudonocardia</taxon>
    </lineage>
</organism>
<feature type="domain" description="Helix-turn-helix" evidence="1">
    <location>
        <begin position="10"/>
        <end position="56"/>
    </location>
</feature>